<dbReference type="RefSeq" id="XP_037215337.1">
    <property type="nucleotide sequence ID" value="XM_037368411.1"/>
</dbReference>
<keyword evidence="3" id="KW-1185">Reference proteome</keyword>
<protein>
    <submittedName>
        <fullName evidence="2">Uncharacterized protein</fullName>
    </submittedName>
</protein>
<dbReference type="AlphaFoldDB" id="A0A8H6S4T5"/>
<evidence type="ECO:0000256" key="1">
    <source>
        <dbReference type="SAM" id="MobiDB-lite"/>
    </source>
</evidence>
<organism evidence="2 3">
    <name type="scientific">Mycena indigotica</name>
    <dbReference type="NCBI Taxonomy" id="2126181"/>
    <lineage>
        <taxon>Eukaryota</taxon>
        <taxon>Fungi</taxon>
        <taxon>Dikarya</taxon>
        <taxon>Basidiomycota</taxon>
        <taxon>Agaricomycotina</taxon>
        <taxon>Agaricomycetes</taxon>
        <taxon>Agaricomycetidae</taxon>
        <taxon>Agaricales</taxon>
        <taxon>Marasmiineae</taxon>
        <taxon>Mycenaceae</taxon>
        <taxon>Mycena</taxon>
    </lineage>
</organism>
<dbReference type="Proteomes" id="UP000636479">
    <property type="component" value="Unassembled WGS sequence"/>
</dbReference>
<dbReference type="Pfam" id="PF20414">
    <property type="entry name" value="DUF6698"/>
    <property type="match status" value="2"/>
</dbReference>
<proteinExistence type="predicted"/>
<comment type="caution">
    <text evidence="2">The sequence shown here is derived from an EMBL/GenBank/DDBJ whole genome shotgun (WGS) entry which is preliminary data.</text>
</comment>
<sequence length="443" mass="48821">MPESEAIPDPNNPTPAPSSTIPVLIPPSTSLTAEQHAFYQDILDHLGLTVPSAASSGIPSVLGKRKIGPPQTRKPISLFDGIHQSHCAGYIEGLTINAFWNMKRILTYGCLKSFPTAGAARIDDLPPSERAGHHADIFAKIMSTCRIDLLPVLQHIYHDSNARPAVWQALCDRLAILLPIPGSDCLFPPIEQGIAKSKRGLAHPQLRMLIMPWKDRVLFPPLIYGPPANPTPTLSPEAQTIYDKIVASQYTPSCKYFPSFCYPDGQWNPDAYLENLFTGVAIWRGIRLLFVSRSGAINAADDELSYGCLAAIHNIRRVTAHMVAYVVVQVMCIYSQVYAETVQVWLSISSAPQWTNQESKKYKFTVLYQKVLDAFADDSDPDRPEWGKETLDWLTERVFGEGDDNLSDGSDCDGAASEDEAVAQRRRRASQRVLADATNSGGT</sequence>
<feature type="region of interest" description="Disordered" evidence="1">
    <location>
        <begin position="402"/>
        <end position="443"/>
    </location>
</feature>
<dbReference type="OrthoDB" id="2998394at2759"/>
<name>A0A8H6S4T5_9AGAR</name>
<evidence type="ECO:0000313" key="2">
    <source>
        <dbReference type="EMBL" id="KAF7292909.1"/>
    </source>
</evidence>
<dbReference type="EMBL" id="JACAZF010000011">
    <property type="protein sequence ID" value="KAF7292909.1"/>
    <property type="molecule type" value="Genomic_DNA"/>
</dbReference>
<feature type="region of interest" description="Disordered" evidence="1">
    <location>
        <begin position="1"/>
        <end position="20"/>
    </location>
</feature>
<dbReference type="GeneID" id="59350927"/>
<evidence type="ECO:0000313" key="3">
    <source>
        <dbReference type="Proteomes" id="UP000636479"/>
    </source>
</evidence>
<accession>A0A8H6S4T5</accession>
<dbReference type="InterPro" id="IPR046521">
    <property type="entry name" value="DUF6698"/>
</dbReference>
<gene>
    <name evidence="2" type="ORF">MIND_01190000</name>
</gene>
<reference evidence="2" key="1">
    <citation type="submission" date="2020-05" db="EMBL/GenBank/DDBJ databases">
        <title>Mycena genomes resolve the evolution of fungal bioluminescence.</title>
        <authorList>
            <person name="Tsai I.J."/>
        </authorList>
    </citation>
    <scope>NUCLEOTIDE SEQUENCE</scope>
    <source>
        <strain evidence="2">171206Taipei</strain>
    </source>
</reference>